<name>A0AAE1F2E0_PETCI</name>
<accession>A0AAE1F2E0</accession>
<dbReference type="Proteomes" id="UP001286313">
    <property type="component" value="Unassembled WGS sequence"/>
</dbReference>
<reference evidence="3" key="1">
    <citation type="submission" date="2023-10" db="EMBL/GenBank/DDBJ databases">
        <title>Genome assemblies of two species of porcelain crab, Petrolisthes cinctipes and Petrolisthes manimaculis (Anomura: Porcellanidae).</title>
        <authorList>
            <person name="Angst P."/>
        </authorList>
    </citation>
    <scope>NUCLEOTIDE SEQUENCE</scope>
    <source>
        <strain evidence="3">PB745_01</strain>
        <tissue evidence="3">Gill</tissue>
    </source>
</reference>
<keyword evidence="4" id="KW-1185">Reference proteome</keyword>
<protein>
    <submittedName>
        <fullName evidence="3">Uncharacterized protein</fullName>
    </submittedName>
</protein>
<feature type="region of interest" description="Disordered" evidence="1">
    <location>
        <begin position="35"/>
        <end position="87"/>
    </location>
</feature>
<feature type="compositionally biased region" description="Basic and acidic residues" evidence="1">
    <location>
        <begin position="36"/>
        <end position="57"/>
    </location>
</feature>
<evidence type="ECO:0000256" key="1">
    <source>
        <dbReference type="SAM" id="MobiDB-lite"/>
    </source>
</evidence>
<sequence length="104" mass="11839">MEGSVFRRRSLDLEVFFSMVACVGVAGEWVGVGEGRGQDMKKMKDEREREREIETEKVGGGQGVKERERCGKGIGSTKGEEKEGRIRFNKGGEFRRRGLRRKEE</sequence>
<dbReference type="AlphaFoldDB" id="A0AAE1F2E0"/>
<dbReference type="EMBL" id="JAWQEG010003546">
    <property type="protein sequence ID" value="KAK3865639.1"/>
    <property type="molecule type" value="Genomic_DNA"/>
</dbReference>
<keyword evidence="2" id="KW-1133">Transmembrane helix</keyword>
<keyword evidence="2" id="KW-0812">Transmembrane</keyword>
<evidence type="ECO:0000313" key="3">
    <source>
        <dbReference type="EMBL" id="KAK3865639.1"/>
    </source>
</evidence>
<organism evidence="3 4">
    <name type="scientific">Petrolisthes cinctipes</name>
    <name type="common">Flat porcelain crab</name>
    <dbReference type="NCBI Taxonomy" id="88211"/>
    <lineage>
        <taxon>Eukaryota</taxon>
        <taxon>Metazoa</taxon>
        <taxon>Ecdysozoa</taxon>
        <taxon>Arthropoda</taxon>
        <taxon>Crustacea</taxon>
        <taxon>Multicrustacea</taxon>
        <taxon>Malacostraca</taxon>
        <taxon>Eumalacostraca</taxon>
        <taxon>Eucarida</taxon>
        <taxon>Decapoda</taxon>
        <taxon>Pleocyemata</taxon>
        <taxon>Anomura</taxon>
        <taxon>Galatheoidea</taxon>
        <taxon>Porcellanidae</taxon>
        <taxon>Petrolisthes</taxon>
    </lineage>
</organism>
<proteinExistence type="predicted"/>
<evidence type="ECO:0000313" key="4">
    <source>
        <dbReference type="Proteomes" id="UP001286313"/>
    </source>
</evidence>
<keyword evidence="2" id="KW-0472">Membrane</keyword>
<feature type="transmembrane region" description="Helical" evidence="2">
    <location>
        <begin position="15"/>
        <end position="33"/>
    </location>
</feature>
<feature type="compositionally biased region" description="Basic and acidic residues" evidence="1">
    <location>
        <begin position="78"/>
        <end position="87"/>
    </location>
</feature>
<gene>
    <name evidence="3" type="ORF">Pcinc_028777</name>
</gene>
<evidence type="ECO:0000256" key="2">
    <source>
        <dbReference type="SAM" id="Phobius"/>
    </source>
</evidence>
<comment type="caution">
    <text evidence="3">The sequence shown here is derived from an EMBL/GenBank/DDBJ whole genome shotgun (WGS) entry which is preliminary data.</text>
</comment>